<feature type="domain" description="ABC transporter" evidence="6">
    <location>
        <begin position="2"/>
        <end position="238"/>
    </location>
</feature>
<evidence type="ECO:0000259" key="6">
    <source>
        <dbReference type="PROSITE" id="PS50893"/>
    </source>
</evidence>
<dbReference type="Gene3D" id="3.40.50.300">
    <property type="entry name" value="P-loop containing nucleotide triphosphate hydrolases"/>
    <property type="match status" value="1"/>
</dbReference>
<evidence type="ECO:0000313" key="7">
    <source>
        <dbReference type="EMBL" id="PRY77790.1"/>
    </source>
</evidence>
<gene>
    <name evidence="7" type="ORF">CLV80_105274</name>
</gene>
<dbReference type="EMBL" id="PVTP01000005">
    <property type="protein sequence ID" value="PRY77790.1"/>
    <property type="molecule type" value="Genomic_DNA"/>
</dbReference>
<dbReference type="GO" id="GO:0005524">
    <property type="term" value="F:ATP binding"/>
    <property type="evidence" value="ECO:0007669"/>
    <property type="project" value="UniProtKB-KW"/>
</dbReference>
<dbReference type="PANTHER" id="PTHR42794:SF1">
    <property type="entry name" value="HEMIN IMPORT ATP-BINDING PROTEIN HMUV"/>
    <property type="match status" value="1"/>
</dbReference>
<organism evidence="7 8">
    <name type="scientific">Yoonia maritima</name>
    <dbReference type="NCBI Taxonomy" id="1435347"/>
    <lineage>
        <taxon>Bacteria</taxon>
        <taxon>Pseudomonadati</taxon>
        <taxon>Pseudomonadota</taxon>
        <taxon>Alphaproteobacteria</taxon>
        <taxon>Rhodobacterales</taxon>
        <taxon>Paracoccaceae</taxon>
        <taxon>Yoonia</taxon>
    </lineage>
</organism>
<sequence length="262" mass="28027">MIEATNIKVKIGKAAILHGVNFTAEPGKVTAIVGPNGSGKTTLLRAITDEIPWSGQIKINGKSIGDYKSWELAAVRGVLPQAATLAFPFTVIEVVRMGLTSGVHGNKDALATQALARVGLSGYEGRFFQELSGGEQQRAHLARVLCQVWEPVLNRQPRWLLLDEPVASLDIGHQLLIMRCLQDYAKRGGGVIAVMHDLNLTAMVADAVTIVARGRVVAHGGVQDVLNDQALSSAYDCTLRTNTPPISDMRYVLPQAAETAGA</sequence>
<evidence type="ECO:0000256" key="2">
    <source>
        <dbReference type="ARBA" id="ARBA00022741"/>
    </source>
</evidence>
<keyword evidence="3 7" id="KW-0067">ATP-binding</keyword>
<keyword evidence="4" id="KW-1278">Translocase</keyword>
<keyword evidence="1" id="KW-0813">Transport</keyword>
<dbReference type="SUPFAM" id="SSF52540">
    <property type="entry name" value="P-loop containing nucleoside triphosphate hydrolases"/>
    <property type="match status" value="1"/>
</dbReference>
<dbReference type="Proteomes" id="UP000238007">
    <property type="component" value="Unassembled WGS sequence"/>
</dbReference>
<evidence type="ECO:0000256" key="4">
    <source>
        <dbReference type="ARBA" id="ARBA00022967"/>
    </source>
</evidence>
<evidence type="ECO:0000256" key="1">
    <source>
        <dbReference type="ARBA" id="ARBA00022448"/>
    </source>
</evidence>
<dbReference type="InterPro" id="IPR027417">
    <property type="entry name" value="P-loop_NTPase"/>
</dbReference>
<dbReference type="InterPro" id="IPR003593">
    <property type="entry name" value="AAA+_ATPase"/>
</dbReference>
<dbReference type="PROSITE" id="PS50893">
    <property type="entry name" value="ABC_TRANSPORTER_2"/>
    <property type="match status" value="1"/>
</dbReference>
<dbReference type="NCBIfam" id="NF010068">
    <property type="entry name" value="PRK13548.1"/>
    <property type="match status" value="1"/>
</dbReference>
<dbReference type="Pfam" id="PF00005">
    <property type="entry name" value="ABC_tran"/>
    <property type="match status" value="1"/>
</dbReference>
<keyword evidence="8" id="KW-1185">Reference proteome</keyword>
<dbReference type="SMART" id="SM00382">
    <property type="entry name" value="AAA"/>
    <property type="match status" value="1"/>
</dbReference>
<name>A0A2T0W035_9RHOB</name>
<dbReference type="CDD" id="cd03214">
    <property type="entry name" value="ABC_Iron-Siderophores_B12_Hemin"/>
    <property type="match status" value="1"/>
</dbReference>
<reference evidence="7 8" key="1">
    <citation type="submission" date="2018-03" db="EMBL/GenBank/DDBJ databases">
        <title>Genomic Encyclopedia of Archaeal and Bacterial Type Strains, Phase II (KMG-II): from individual species to whole genera.</title>
        <authorList>
            <person name="Goeker M."/>
        </authorList>
    </citation>
    <scope>NUCLEOTIDE SEQUENCE [LARGE SCALE GENOMIC DNA]</scope>
    <source>
        <strain evidence="7 8">DSM 101533</strain>
    </source>
</reference>
<dbReference type="GO" id="GO:0016887">
    <property type="term" value="F:ATP hydrolysis activity"/>
    <property type="evidence" value="ECO:0007669"/>
    <property type="project" value="InterPro"/>
</dbReference>
<keyword evidence="2" id="KW-0547">Nucleotide-binding</keyword>
<dbReference type="PANTHER" id="PTHR42794">
    <property type="entry name" value="HEMIN IMPORT ATP-BINDING PROTEIN HMUV"/>
    <property type="match status" value="1"/>
</dbReference>
<dbReference type="OrthoDB" id="9805601at2"/>
<evidence type="ECO:0000256" key="5">
    <source>
        <dbReference type="ARBA" id="ARBA00037066"/>
    </source>
</evidence>
<accession>A0A2T0W035</accession>
<proteinExistence type="predicted"/>
<evidence type="ECO:0000256" key="3">
    <source>
        <dbReference type="ARBA" id="ARBA00022840"/>
    </source>
</evidence>
<dbReference type="RefSeq" id="WP_106357518.1">
    <property type="nucleotide sequence ID" value="NZ_PVTP01000005.1"/>
</dbReference>
<dbReference type="AlphaFoldDB" id="A0A2T0W035"/>
<comment type="caution">
    <text evidence="7">The sequence shown here is derived from an EMBL/GenBank/DDBJ whole genome shotgun (WGS) entry which is preliminary data.</text>
</comment>
<evidence type="ECO:0000313" key="8">
    <source>
        <dbReference type="Proteomes" id="UP000238007"/>
    </source>
</evidence>
<protein>
    <submittedName>
        <fullName evidence="7">Iron complex transport system ATP-binding protein</fullName>
    </submittedName>
</protein>
<dbReference type="InterPro" id="IPR003439">
    <property type="entry name" value="ABC_transporter-like_ATP-bd"/>
</dbReference>
<comment type="function">
    <text evidence="5">Part of the ABC transporter complex HmuTUV involved in hemin import. Responsible for energy coupling to the transport system.</text>
</comment>